<evidence type="ECO:0000313" key="2">
    <source>
        <dbReference type="Proteomes" id="UP000264589"/>
    </source>
</evidence>
<evidence type="ECO:0000313" key="1">
    <source>
        <dbReference type="EMBL" id="RFB03817.1"/>
    </source>
</evidence>
<dbReference type="InParanoid" id="A0A371REE2"/>
<accession>A0A371REE2</accession>
<dbReference type="AlphaFoldDB" id="A0A371REE2"/>
<sequence>MRFRFASVLLVAAALTACVSSPNPEAEKRAKAWRMVNNTTDVTVVGENRLRLISDTPFAAGGDEMEKAMLLRAAGEAIDRDYPRFSIVYVDYHQRGIGGWFGPDLGDSTKRWIGTYEDLLSARDRADLDGSLDSPFGFKSMDVVIRLLAEDEEPTRAAFSTEAIFENLIDDRIDRHNLQANPRVAIPKLKTPNIFKRNR</sequence>
<keyword evidence="2" id="KW-1185">Reference proteome</keyword>
<dbReference type="EMBL" id="QUQO01000001">
    <property type="protein sequence ID" value="RFB03817.1"/>
    <property type="molecule type" value="Genomic_DNA"/>
</dbReference>
<reference evidence="1 2" key="1">
    <citation type="submission" date="2018-08" db="EMBL/GenBank/DDBJ databases">
        <title>Parvularcula sp. SM1705, isolated from surface water of the South Sea China.</title>
        <authorList>
            <person name="Sun L."/>
        </authorList>
    </citation>
    <scope>NUCLEOTIDE SEQUENCE [LARGE SCALE GENOMIC DNA]</scope>
    <source>
        <strain evidence="1 2">SM1705</strain>
    </source>
</reference>
<dbReference type="Proteomes" id="UP000264589">
    <property type="component" value="Unassembled WGS sequence"/>
</dbReference>
<gene>
    <name evidence="1" type="ORF">DX908_00085</name>
</gene>
<proteinExistence type="predicted"/>
<evidence type="ECO:0008006" key="3">
    <source>
        <dbReference type="Google" id="ProtNLM"/>
    </source>
</evidence>
<organism evidence="1 2">
    <name type="scientific">Parvularcula marina</name>
    <dbReference type="NCBI Taxonomy" id="2292771"/>
    <lineage>
        <taxon>Bacteria</taxon>
        <taxon>Pseudomonadati</taxon>
        <taxon>Pseudomonadota</taxon>
        <taxon>Alphaproteobacteria</taxon>
        <taxon>Parvularculales</taxon>
        <taxon>Parvularculaceae</taxon>
        <taxon>Parvularcula</taxon>
    </lineage>
</organism>
<name>A0A371REE2_9PROT</name>
<dbReference type="RefSeq" id="WP_116390445.1">
    <property type="nucleotide sequence ID" value="NZ_QUQO01000001.1"/>
</dbReference>
<comment type="caution">
    <text evidence="1">The sequence shown here is derived from an EMBL/GenBank/DDBJ whole genome shotgun (WGS) entry which is preliminary data.</text>
</comment>
<dbReference type="PROSITE" id="PS51257">
    <property type="entry name" value="PROKAR_LIPOPROTEIN"/>
    <property type="match status" value="1"/>
</dbReference>
<protein>
    <recommendedName>
        <fullName evidence="3">DUF4136 domain-containing protein</fullName>
    </recommendedName>
</protein>
<dbReference type="OrthoDB" id="9876036at2"/>